<dbReference type="GO" id="GO:0005829">
    <property type="term" value="C:cytosol"/>
    <property type="evidence" value="ECO:0007669"/>
    <property type="project" value="TreeGrafter"/>
</dbReference>
<dbReference type="EC" id="6.1.1.16" evidence="12"/>
<keyword evidence="10 12" id="KW-0648">Protein biosynthesis</keyword>
<feature type="short sequence motif" description="'KMSKS' region" evidence="12">
    <location>
        <begin position="267"/>
        <end position="271"/>
    </location>
</feature>
<dbReference type="InterPro" id="IPR015273">
    <property type="entry name" value="Cys-tRNA-synt_Ia_DALR"/>
</dbReference>
<keyword evidence="4 12" id="KW-0963">Cytoplasm</keyword>
<dbReference type="NCBIfam" id="TIGR00435">
    <property type="entry name" value="cysS"/>
    <property type="match status" value="1"/>
</dbReference>
<dbReference type="Pfam" id="PF09190">
    <property type="entry name" value="DALR_2"/>
    <property type="match status" value="1"/>
</dbReference>
<comment type="cofactor">
    <cofactor evidence="12">
        <name>Zn(2+)</name>
        <dbReference type="ChEBI" id="CHEBI:29105"/>
    </cofactor>
    <text evidence="12">Binds 1 zinc ion per subunit.</text>
</comment>
<dbReference type="PANTHER" id="PTHR10890">
    <property type="entry name" value="CYSTEINYL-TRNA SYNTHETASE"/>
    <property type="match status" value="1"/>
</dbReference>
<evidence type="ECO:0000256" key="5">
    <source>
        <dbReference type="ARBA" id="ARBA00022598"/>
    </source>
</evidence>
<dbReference type="PRINTS" id="PR00983">
    <property type="entry name" value="TRNASYNTHCYS"/>
</dbReference>
<evidence type="ECO:0000256" key="12">
    <source>
        <dbReference type="HAMAP-Rule" id="MF_00041"/>
    </source>
</evidence>
<dbReference type="Proteomes" id="UP000016900">
    <property type="component" value="Chromosome"/>
</dbReference>
<feature type="binding site" evidence="12">
    <location>
        <position position="270"/>
    </location>
    <ligand>
        <name>ATP</name>
        <dbReference type="ChEBI" id="CHEBI:30616"/>
    </ligand>
</feature>
<comment type="similarity">
    <text evidence="2 12">Belongs to the class-I aminoacyl-tRNA synthetase family.</text>
</comment>
<dbReference type="EMBL" id="AP012554">
    <property type="protein sequence ID" value="BAO00750.1"/>
    <property type="molecule type" value="Genomic_DNA"/>
</dbReference>
<dbReference type="KEGG" id="pck:BMSBPS_0415"/>
<keyword evidence="8 12" id="KW-0862">Zinc</keyword>
<dbReference type="FunFam" id="3.40.50.620:FF:000009">
    <property type="entry name" value="Cysteine--tRNA ligase"/>
    <property type="match status" value="1"/>
</dbReference>
<protein>
    <recommendedName>
        <fullName evidence="12">Cysteine--tRNA ligase</fullName>
        <ecNumber evidence="12">6.1.1.16</ecNumber>
    </recommendedName>
    <alternativeName>
        <fullName evidence="12">Cysteinyl-tRNA synthetase</fullName>
        <shortName evidence="12">CysRS</shortName>
    </alternativeName>
</protein>
<keyword evidence="7 12" id="KW-0547">Nucleotide-binding</keyword>
<gene>
    <name evidence="12 13" type="primary">cysS</name>
    <name evidence="13" type="ORF">HHS_07800</name>
</gene>
<accession>U3U6Y0</accession>
<name>U3U6Y0_9GAMM</name>
<keyword evidence="11 12" id="KW-0030">Aminoacyl-tRNA synthetase</keyword>
<feature type="binding site" evidence="12">
    <location>
        <position position="210"/>
    </location>
    <ligand>
        <name>Zn(2+)</name>
        <dbReference type="ChEBI" id="CHEBI:29105"/>
    </ligand>
</feature>
<evidence type="ECO:0000256" key="7">
    <source>
        <dbReference type="ARBA" id="ARBA00022741"/>
    </source>
</evidence>
<evidence type="ECO:0000256" key="9">
    <source>
        <dbReference type="ARBA" id="ARBA00022840"/>
    </source>
</evidence>
<dbReference type="Pfam" id="PF01406">
    <property type="entry name" value="tRNA-synt_1e"/>
    <property type="match status" value="1"/>
</dbReference>
<dbReference type="Pfam" id="PF23493">
    <property type="entry name" value="CysS_C"/>
    <property type="match status" value="1"/>
</dbReference>
<dbReference type="STRING" id="1235990.BMSBPS_0415"/>
<evidence type="ECO:0000256" key="8">
    <source>
        <dbReference type="ARBA" id="ARBA00022833"/>
    </source>
</evidence>
<dbReference type="GO" id="GO:0004817">
    <property type="term" value="F:cysteine-tRNA ligase activity"/>
    <property type="evidence" value="ECO:0007669"/>
    <property type="project" value="UniProtKB-UniRule"/>
</dbReference>
<evidence type="ECO:0000256" key="2">
    <source>
        <dbReference type="ARBA" id="ARBA00005594"/>
    </source>
</evidence>
<feature type="binding site" evidence="12">
    <location>
        <position position="239"/>
    </location>
    <ligand>
        <name>Zn(2+)</name>
        <dbReference type="ChEBI" id="CHEBI:29105"/>
    </ligand>
</feature>
<reference evidence="13 14" key="1">
    <citation type="submission" date="2012-10" db="EMBL/GenBank/DDBJ databases">
        <title>Genome sequence of the symbiont of the pentatomidae stink bug Halyomorpha halys.</title>
        <authorList>
            <person name="Kobayashi H."/>
            <person name="Fujii-Muramatsu R."/>
            <person name="Takeishi K."/>
            <person name="Noda H."/>
        </authorList>
    </citation>
    <scope>NUCLEOTIDE SEQUENCE [LARGE SCALE GENOMIC DNA]</scope>
</reference>
<dbReference type="AlphaFoldDB" id="U3U6Y0"/>
<evidence type="ECO:0000256" key="11">
    <source>
        <dbReference type="ARBA" id="ARBA00023146"/>
    </source>
</evidence>
<evidence type="ECO:0000256" key="6">
    <source>
        <dbReference type="ARBA" id="ARBA00022723"/>
    </source>
</evidence>
<evidence type="ECO:0000256" key="3">
    <source>
        <dbReference type="ARBA" id="ARBA00011245"/>
    </source>
</evidence>
<dbReference type="InterPro" id="IPR032678">
    <property type="entry name" value="tRNA-synt_1_cat_dom"/>
</dbReference>
<comment type="subunit">
    <text evidence="3 12">Monomer.</text>
</comment>
<feature type="binding site" evidence="12">
    <location>
        <position position="235"/>
    </location>
    <ligand>
        <name>Zn(2+)</name>
        <dbReference type="ChEBI" id="CHEBI:29105"/>
    </ligand>
</feature>
<dbReference type="CDD" id="cd07963">
    <property type="entry name" value="Anticodon_Ia_Cys"/>
    <property type="match status" value="1"/>
</dbReference>
<evidence type="ECO:0000256" key="1">
    <source>
        <dbReference type="ARBA" id="ARBA00004496"/>
    </source>
</evidence>
<dbReference type="InterPro" id="IPR056411">
    <property type="entry name" value="CysS_C"/>
</dbReference>
<dbReference type="SMART" id="SM00840">
    <property type="entry name" value="DALR_2"/>
    <property type="match status" value="1"/>
</dbReference>
<dbReference type="InterPro" id="IPR015803">
    <property type="entry name" value="Cys-tRNA-ligase"/>
</dbReference>
<dbReference type="GO" id="GO:0005524">
    <property type="term" value="F:ATP binding"/>
    <property type="evidence" value="ECO:0007669"/>
    <property type="project" value="UniProtKB-UniRule"/>
</dbReference>
<dbReference type="eggNOG" id="COG0215">
    <property type="taxonomic scope" value="Bacteria"/>
</dbReference>
<organism evidence="13 14">
    <name type="scientific">Candidatus Pantoea carbekii</name>
    <dbReference type="NCBI Taxonomy" id="1235990"/>
    <lineage>
        <taxon>Bacteria</taxon>
        <taxon>Pseudomonadati</taxon>
        <taxon>Pseudomonadota</taxon>
        <taxon>Gammaproteobacteria</taxon>
        <taxon>Enterobacterales</taxon>
        <taxon>Erwiniaceae</taxon>
        <taxon>Pantoea</taxon>
    </lineage>
</organism>
<keyword evidence="9 12" id="KW-0067">ATP-binding</keyword>
<dbReference type="SUPFAM" id="SSF52374">
    <property type="entry name" value="Nucleotidylyl transferase"/>
    <property type="match status" value="1"/>
</dbReference>
<keyword evidence="5 12" id="KW-0436">Ligase</keyword>
<dbReference type="KEGG" id="hhs:HHS_07800"/>
<dbReference type="GO" id="GO:0008270">
    <property type="term" value="F:zinc ion binding"/>
    <property type="evidence" value="ECO:0007669"/>
    <property type="project" value="UniProtKB-UniRule"/>
</dbReference>
<dbReference type="InterPro" id="IPR024909">
    <property type="entry name" value="Cys-tRNA/MSH_ligase"/>
</dbReference>
<proteinExistence type="inferred from homology"/>
<dbReference type="InterPro" id="IPR014729">
    <property type="entry name" value="Rossmann-like_a/b/a_fold"/>
</dbReference>
<dbReference type="HAMAP" id="MF_00041">
    <property type="entry name" value="Cys_tRNA_synth"/>
    <property type="match status" value="1"/>
</dbReference>
<dbReference type="SUPFAM" id="SSF47323">
    <property type="entry name" value="Anticodon-binding domain of a subclass of class I aminoacyl-tRNA synthetases"/>
    <property type="match status" value="1"/>
</dbReference>
<evidence type="ECO:0000313" key="13">
    <source>
        <dbReference type="EMBL" id="BAO00750.1"/>
    </source>
</evidence>
<keyword evidence="6 12" id="KW-0479">Metal-binding</keyword>
<dbReference type="OrthoDB" id="9815130at2"/>
<keyword evidence="14" id="KW-1185">Reference proteome</keyword>
<evidence type="ECO:0000256" key="4">
    <source>
        <dbReference type="ARBA" id="ARBA00022490"/>
    </source>
</evidence>
<evidence type="ECO:0000313" key="14">
    <source>
        <dbReference type="Proteomes" id="UP000016900"/>
    </source>
</evidence>
<dbReference type="RefSeq" id="WP_022564769.1">
    <property type="nucleotide sequence ID" value="NZ_CP010907.1"/>
</dbReference>
<dbReference type="InterPro" id="IPR009080">
    <property type="entry name" value="tRNAsynth_Ia_anticodon-bd"/>
</dbReference>
<feature type="binding site" evidence="12">
    <location>
        <position position="28"/>
    </location>
    <ligand>
        <name>Zn(2+)</name>
        <dbReference type="ChEBI" id="CHEBI:29105"/>
    </ligand>
</feature>
<dbReference type="CDD" id="cd00672">
    <property type="entry name" value="CysRS_core"/>
    <property type="match status" value="1"/>
</dbReference>
<feature type="short sequence motif" description="'HIGH' region" evidence="12">
    <location>
        <begin position="30"/>
        <end position="40"/>
    </location>
</feature>
<dbReference type="GO" id="GO:0006423">
    <property type="term" value="P:cysteinyl-tRNA aminoacylation"/>
    <property type="evidence" value="ECO:0007669"/>
    <property type="project" value="UniProtKB-UniRule"/>
</dbReference>
<evidence type="ECO:0000256" key="10">
    <source>
        <dbReference type="ARBA" id="ARBA00022917"/>
    </source>
</evidence>
<sequence length="468" mass="54340">MLKIYNTLSRQKEIFKPIDNTEISMYVCGVTVYDLCHIGHMRTFITFDVVARYLRYLGYKLKYVRNITDIDDKIIKRAHENGESITRLTNRMIEEMHKDFAELNILPPDSEPRATDHIQEIIALVSMLLKRGHAYIANNGDVMFNISSNKKYGLLSGQKLDQLRVGIRAKTSNFKRNLADFVLWKISNKIYEPSWNSPWGKGRPGWHIECSAMTFKQFNSCFDIHGGGTDLIFPHHENEIAQSTCACTERYATYWMHTGMVMLNHEKMSKSIGNFFTIRDILSHYDAETIRYFLMSAHYRSGLNYCEKNLNQAYSALKRLYIALRHADFSVETTTSISKKFETRFCIAMNDDFNIPEAYSVLFDMAHTLNQLKAKDTALVNAISVKLRQLANILGILQKDPERFLKNACPNKNNQQIVEIEQSIKMRTHARRVKNWKKADEIRDDLYKLGIVLEDDVHGTTTWHYIQS</sequence>
<dbReference type="Gene3D" id="3.40.50.620">
    <property type="entry name" value="HUPs"/>
    <property type="match status" value="1"/>
</dbReference>
<dbReference type="Gene3D" id="1.20.120.1910">
    <property type="entry name" value="Cysteine-tRNA ligase, C-terminal anti-codon recognition domain"/>
    <property type="match status" value="1"/>
</dbReference>
<comment type="catalytic activity">
    <reaction evidence="12">
        <text>tRNA(Cys) + L-cysteine + ATP = L-cysteinyl-tRNA(Cys) + AMP + diphosphate</text>
        <dbReference type="Rhea" id="RHEA:17773"/>
        <dbReference type="Rhea" id="RHEA-COMP:9661"/>
        <dbReference type="Rhea" id="RHEA-COMP:9679"/>
        <dbReference type="ChEBI" id="CHEBI:30616"/>
        <dbReference type="ChEBI" id="CHEBI:33019"/>
        <dbReference type="ChEBI" id="CHEBI:35235"/>
        <dbReference type="ChEBI" id="CHEBI:78442"/>
        <dbReference type="ChEBI" id="CHEBI:78517"/>
        <dbReference type="ChEBI" id="CHEBI:456215"/>
        <dbReference type="EC" id="6.1.1.16"/>
    </reaction>
</comment>
<comment type="subcellular location">
    <subcellularLocation>
        <location evidence="1 12">Cytoplasm</location>
    </subcellularLocation>
</comment>
<dbReference type="PANTHER" id="PTHR10890:SF3">
    <property type="entry name" value="CYSTEINE--TRNA LIGASE, CYTOPLASMIC"/>
    <property type="match status" value="1"/>
</dbReference>
<dbReference type="PATRIC" id="fig|1235990.3.peg.774"/>